<evidence type="ECO:0000313" key="2">
    <source>
        <dbReference type="Proteomes" id="UP001595748"/>
    </source>
</evidence>
<comment type="caution">
    <text evidence="1">The sequence shown here is derived from an EMBL/GenBank/DDBJ whole genome shotgun (WGS) entry which is preliminary data.</text>
</comment>
<gene>
    <name evidence="1" type="ORF">ACFOPQ_16750</name>
</gene>
<dbReference type="InterPro" id="IPR027417">
    <property type="entry name" value="P-loop_NTPase"/>
</dbReference>
<evidence type="ECO:0000313" key="1">
    <source>
        <dbReference type="EMBL" id="MFC3862414.1"/>
    </source>
</evidence>
<dbReference type="Pfam" id="PF13238">
    <property type="entry name" value="AAA_18"/>
    <property type="match status" value="1"/>
</dbReference>
<dbReference type="SUPFAM" id="SSF52540">
    <property type="entry name" value="P-loop containing nucleoside triphosphate hydrolases"/>
    <property type="match status" value="1"/>
</dbReference>
<dbReference type="EMBL" id="JBHRZF010000194">
    <property type="protein sequence ID" value="MFC3862414.1"/>
    <property type="molecule type" value="Genomic_DNA"/>
</dbReference>
<dbReference type="RefSeq" id="WP_380080270.1">
    <property type="nucleotide sequence ID" value="NZ_JBHRZF010000194.1"/>
</dbReference>
<dbReference type="Gene3D" id="3.40.50.300">
    <property type="entry name" value="P-loop containing nucleotide triphosphate hydrolases"/>
    <property type="match status" value="1"/>
</dbReference>
<reference evidence="2" key="1">
    <citation type="journal article" date="2019" name="Int. J. Syst. Evol. Microbiol.">
        <title>The Global Catalogue of Microorganisms (GCM) 10K type strain sequencing project: providing services to taxonomists for standard genome sequencing and annotation.</title>
        <authorList>
            <consortium name="The Broad Institute Genomics Platform"/>
            <consortium name="The Broad Institute Genome Sequencing Center for Infectious Disease"/>
            <person name="Wu L."/>
            <person name="Ma J."/>
        </authorList>
    </citation>
    <scope>NUCLEOTIDE SEQUENCE [LARGE SCALE GENOMIC DNA]</scope>
    <source>
        <strain evidence="2">CCTCC AB 2013263</strain>
    </source>
</reference>
<keyword evidence="2" id="KW-1185">Reference proteome</keyword>
<proteinExistence type="predicted"/>
<protein>
    <submittedName>
        <fullName evidence="1">AAA family ATPase</fullName>
    </submittedName>
</protein>
<accession>A0ABV8AA93</accession>
<name>A0ABV8AA93_9DEIO</name>
<sequence length="157" mass="17740">MKRILITGMSGNGKTSVLDELARRGYCTVETDVGGWSVWADNGDGHPGWLWQEERMVALLAEETAKPLFVSGCVANQVRFYDRFDAVVLLSAPLDVILRRVQERDNNPYGQTPEEREEIAVYWREVEPLLRRGASVEIDSSRMTVSEVADELQKLLV</sequence>
<organism evidence="1 2">
    <name type="scientific">Deinococcus antarcticus</name>
    <dbReference type="NCBI Taxonomy" id="1298767"/>
    <lineage>
        <taxon>Bacteria</taxon>
        <taxon>Thermotogati</taxon>
        <taxon>Deinococcota</taxon>
        <taxon>Deinococci</taxon>
        <taxon>Deinococcales</taxon>
        <taxon>Deinococcaceae</taxon>
        <taxon>Deinococcus</taxon>
    </lineage>
</organism>
<dbReference type="Proteomes" id="UP001595748">
    <property type="component" value="Unassembled WGS sequence"/>
</dbReference>